<keyword evidence="2" id="KW-0449">Lipoprotein</keyword>
<protein>
    <submittedName>
        <fullName evidence="2">Susd and RagB outer membrane lipoprotein</fullName>
    </submittedName>
</protein>
<evidence type="ECO:0000256" key="1">
    <source>
        <dbReference type="SAM" id="SignalP"/>
    </source>
</evidence>
<feature type="signal peptide" evidence="1">
    <location>
        <begin position="1"/>
        <end position="22"/>
    </location>
</feature>
<organism evidence="2 3">
    <name type="scientific">Bacteroides ovatus</name>
    <dbReference type="NCBI Taxonomy" id="28116"/>
    <lineage>
        <taxon>Bacteria</taxon>
        <taxon>Pseudomonadati</taxon>
        <taxon>Bacteroidota</taxon>
        <taxon>Bacteroidia</taxon>
        <taxon>Bacteroidales</taxon>
        <taxon>Bacteroidaceae</taxon>
        <taxon>Bacteroides</taxon>
    </lineage>
</organism>
<evidence type="ECO:0000313" key="3">
    <source>
        <dbReference type="Proteomes" id="UP000181870"/>
    </source>
</evidence>
<dbReference type="Gene3D" id="1.25.40.390">
    <property type="match status" value="1"/>
</dbReference>
<dbReference type="Pfam" id="PF12771">
    <property type="entry name" value="SusD-like_2"/>
    <property type="match status" value="1"/>
</dbReference>
<dbReference type="InterPro" id="IPR041662">
    <property type="entry name" value="SusD-like_2"/>
</dbReference>
<feature type="chain" id="PRO_5010357092" evidence="1">
    <location>
        <begin position="23"/>
        <end position="706"/>
    </location>
</feature>
<keyword evidence="1" id="KW-0732">Signal</keyword>
<dbReference type="RefSeq" id="WP_074636233.1">
    <property type="nucleotide sequence ID" value="NZ_FNDO01000006.1"/>
</dbReference>
<dbReference type="EMBL" id="FNDO01000006">
    <property type="protein sequence ID" value="SDH47547.1"/>
    <property type="molecule type" value="Genomic_DNA"/>
</dbReference>
<name>A0A1G8CPV6_BACOV</name>
<gene>
    <name evidence="2" type="ORF">SAMN05192582_100689</name>
</gene>
<dbReference type="InterPro" id="IPR011990">
    <property type="entry name" value="TPR-like_helical_dom_sf"/>
</dbReference>
<accession>A0A1G8CPV6</accession>
<evidence type="ECO:0000313" key="2">
    <source>
        <dbReference type="EMBL" id="SDH47547.1"/>
    </source>
</evidence>
<dbReference type="SUPFAM" id="SSF48452">
    <property type="entry name" value="TPR-like"/>
    <property type="match status" value="2"/>
</dbReference>
<sequence>MKKYIYLLVCLTLLGTVSNSCTDSFMETNRDPNKLYSGDLPAEMVFPGVVYKTLNCMAALNYRYFAWQSRYITSVFNVRDQDDTGDNFYNFYKNALKDLKLLEDNYVGVEGYTNTANIILVWKAYIYSVMASTWGSVAMDDAIRETPDGQYRYNTEIEVNRAVLQWLGNAVSTFDPEGDKLSADPFYPSTDGSSDIEKWRKFANTLRLDVAMRMMNMQSIDPNAYREGQKHIEAALNSVNKNYLISSVEDIAKGRWGTDVNADASYYYRTILKGFEDHTTSGYGLYPSLDQYTYLYLKSFNDPRLLKYAQPARKEADKDYRVKITDNLIVNGKVCSVTYRIPYLVKQLTGGNPFGHVSQQWEGATEEQRNPYSNLNPDDGKSYAYINRDFLKSDATFPILNWADACFMLAEVQLRKDEWGVNVALDKAARDYYYDGVRASMEEYGVEASAREEYLEQNGIKWGTDSKDERGKHLGLCEYHGYFRAFIYGKEGQANCTQRPTTLPVPAIEYSINPTPEKYVGNYEGRAAITGGLEQVWKQRFLADFWNGHAATVLEHRTRIMNFPPIFFNNIDNEGSYGRVGYYQCDYAPERQTYPLWELTYNPTCYAEACRQVQQYTQLPNSARSGDNYYTPLAMSAKYYGIDNAHKDALKVWESFQMFYHDDILYRFYGTEVNDEFYRNVRRYYPQCPSTINGLKEYIDFEIQEK</sequence>
<dbReference type="AlphaFoldDB" id="A0A1G8CPV6"/>
<proteinExistence type="predicted"/>
<reference evidence="2 3" key="1">
    <citation type="submission" date="2016-10" db="EMBL/GenBank/DDBJ databases">
        <authorList>
            <person name="de Groot N.N."/>
        </authorList>
    </citation>
    <scope>NUCLEOTIDE SEQUENCE [LARGE SCALE GENOMIC DNA]</scope>
    <source>
        <strain evidence="2 3">NLAE-zl-C57</strain>
    </source>
</reference>
<dbReference type="Proteomes" id="UP000181870">
    <property type="component" value="Unassembled WGS sequence"/>
</dbReference>